<feature type="domain" description="Protein kinase" evidence="12">
    <location>
        <begin position="38"/>
        <end position="465"/>
    </location>
</feature>
<dbReference type="InterPro" id="IPR001611">
    <property type="entry name" value="Leu-rich_rpt"/>
</dbReference>
<keyword evidence="5 11" id="KW-0812">Transmembrane</keyword>
<dbReference type="PANTHER" id="PTHR48006:SF87">
    <property type="entry name" value="INACTIVE LRR RECEPTOR-LIKE SERINE_THREONINE-PROTEIN KINASE BIR2"/>
    <property type="match status" value="1"/>
</dbReference>
<dbReference type="FunFam" id="3.80.10.10:FF:000400">
    <property type="entry name" value="Nuclear pore complex protein NUP107"/>
    <property type="match status" value="1"/>
</dbReference>
<dbReference type="InterPro" id="IPR011009">
    <property type="entry name" value="Kinase-like_dom_sf"/>
</dbReference>
<dbReference type="GO" id="GO:0004672">
    <property type="term" value="F:protein kinase activity"/>
    <property type="evidence" value="ECO:0007669"/>
    <property type="project" value="InterPro"/>
</dbReference>
<dbReference type="InterPro" id="IPR032675">
    <property type="entry name" value="LRR_dom_sf"/>
</dbReference>
<keyword evidence="7" id="KW-0677">Repeat</keyword>
<dbReference type="Gene3D" id="3.80.10.10">
    <property type="entry name" value="Ribonuclease Inhibitor"/>
    <property type="match status" value="1"/>
</dbReference>
<protein>
    <recommendedName>
        <fullName evidence="12">Protein kinase domain-containing protein</fullName>
    </recommendedName>
</protein>
<dbReference type="SUPFAM" id="SSF52058">
    <property type="entry name" value="L domain-like"/>
    <property type="match status" value="1"/>
</dbReference>
<dbReference type="InterPro" id="IPR051824">
    <property type="entry name" value="LRR_Rcpt-Like_S/T_Kinase"/>
</dbReference>
<evidence type="ECO:0000256" key="10">
    <source>
        <dbReference type="ARBA" id="ARBA00038043"/>
    </source>
</evidence>
<dbReference type="InterPro" id="IPR000719">
    <property type="entry name" value="Prot_kinase_dom"/>
</dbReference>
<feature type="transmembrane region" description="Helical" evidence="11">
    <location>
        <begin position="214"/>
        <end position="239"/>
    </location>
</feature>
<proteinExistence type="inferred from homology"/>
<gene>
    <name evidence="13" type="ORF">OIU84_019605</name>
</gene>
<comment type="caution">
    <text evidence="13">The sequence shown here is derived from an EMBL/GenBank/DDBJ whole genome shotgun (WGS) entry which is preliminary data.</text>
</comment>
<keyword evidence="6" id="KW-0732">Signal</keyword>
<dbReference type="Pfam" id="PF00560">
    <property type="entry name" value="LRR_1"/>
    <property type="match status" value="3"/>
</dbReference>
<evidence type="ECO:0000256" key="11">
    <source>
        <dbReference type="SAM" id="Phobius"/>
    </source>
</evidence>
<evidence type="ECO:0000256" key="7">
    <source>
        <dbReference type="ARBA" id="ARBA00022737"/>
    </source>
</evidence>
<evidence type="ECO:0000259" key="12">
    <source>
        <dbReference type="PROSITE" id="PS50011"/>
    </source>
</evidence>
<accession>A0AAD6L130</accession>
<comment type="subcellular location">
    <subcellularLocation>
        <location evidence="2">Membrane</location>
        <topology evidence="2">Single-pass type I membrane protein</topology>
    </subcellularLocation>
    <subcellularLocation>
        <location evidence="1">Secreted</location>
        <location evidence="1">Cell wall</location>
    </subcellularLocation>
</comment>
<dbReference type="GO" id="GO:0005524">
    <property type="term" value="F:ATP binding"/>
    <property type="evidence" value="ECO:0007669"/>
    <property type="project" value="InterPro"/>
</dbReference>
<reference evidence="13 14" key="1">
    <citation type="journal article" date="2023" name="Int. J. Mol. Sci.">
        <title>De Novo Assembly and Annotation of 11 Diverse Shrub Willow (Salix) Genomes Reveals Novel Gene Organization in Sex-Linked Regions.</title>
        <authorList>
            <person name="Hyden B."/>
            <person name="Feng K."/>
            <person name="Yates T.B."/>
            <person name="Jawdy S."/>
            <person name="Cereghino C."/>
            <person name="Smart L.B."/>
            <person name="Muchero W."/>
        </authorList>
    </citation>
    <scope>NUCLEOTIDE SEQUENCE [LARGE SCALE GENOMIC DNA]</scope>
    <source>
        <tissue evidence="13">Shoot tip</tissue>
    </source>
</reference>
<evidence type="ECO:0000256" key="9">
    <source>
        <dbReference type="ARBA" id="ARBA00023136"/>
    </source>
</evidence>
<dbReference type="InterPro" id="IPR013210">
    <property type="entry name" value="LRR_N_plant-typ"/>
</dbReference>
<evidence type="ECO:0000256" key="3">
    <source>
        <dbReference type="ARBA" id="ARBA00022512"/>
    </source>
</evidence>
<dbReference type="Proteomes" id="UP001162972">
    <property type="component" value="Chromosome 10"/>
</dbReference>
<keyword evidence="14" id="KW-1185">Reference proteome</keyword>
<keyword evidence="9 11" id="KW-0472">Membrane</keyword>
<evidence type="ECO:0000313" key="14">
    <source>
        <dbReference type="Proteomes" id="UP001162972"/>
    </source>
</evidence>
<organism evidence="13 14">
    <name type="scientific">Salix udensis</name>
    <dbReference type="NCBI Taxonomy" id="889485"/>
    <lineage>
        <taxon>Eukaryota</taxon>
        <taxon>Viridiplantae</taxon>
        <taxon>Streptophyta</taxon>
        <taxon>Embryophyta</taxon>
        <taxon>Tracheophyta</taxon>
        <taxon>Spermatophyta</taxon>
        <taxon>Magnoliopsida</taxon>
        <taxon>eudicotyledons</taxon>
        <taxon>Gunneridae</taxon>
        <taxon>Pentapetalae</taxon>
        <taxon>rosids</taxon>
        <taxon>fabids</taxon>
        <taxon>Malpighiales</taxon>
        <taxon>Salicaceae</taxon>
        <taxon>Saliceae</taxon>
        <taxon>Salix</taxon>
    </lineage>
</organism>
<dbReference type="Pfam" id="PF08263">
    <property type="entry name" value="LRRNT_2"/>
    <property type="match status" value="1"/>
</dbReference>
<sequence length="503" mass="55508">MNEVKGRDSFNTSCLVHGEFSVHNFPSPQHSSCLVTTYMLHASISSSSSGRISVSNATATDIACLKSIKESLVDPNNYLNTTWDFNNNTEGFICRFLGVECWHPDENRVLNIRLSDLGLKGQFPLGIQNCTSLTGLDLSHNKLYGSIPANISKFIPYITNLDLSFNNFSGEIPSSLANCSFLNDLRLDNNRLTGKIPLEFGLLERIKIFTKSKVGVIAAAAAGGITFTSIIVGIFLYFLSRGVAKKKVEDPEGNRWAKSIKGTKGIKVSMFENSVSKMRLSDLMKATNDFSNNNIIGAGRTGPMYKAVVSDGCILMVKRLQDSQRLEKEFVSEMKTLGNVKHLDTHLSTFVNGEFGDLGYVAPEYLRTLVATPKGDVYSFGVVLLELITGEKPTHVANAPETFKGSLVEWIRQLSEGPLLRTSIDKTLLGNGFDDELNQFLKVACNCVVENAKERPTMFEVHQLLRTIGERYYFTTEDDITLPTDAGDTDFPDELIVVDAATK</sequence>
<comment type="similarity">
    <text evidence="10">Belongs to the polygalacturonase-inhibiting protein family.</text>
</comment>
<dbReference type="SUPFAM" id="SSF56112">
    <property type="entry name" value="Protein kinase-like (PK-like)"/>
    <property type="match status" value="1"/>
</dbReference>
<evidence type="ECO:0000256" key="4">
    <source>
        <dbReference type="ARBA" id="ARBA00022614"/>
    </source>
</evidence>
<dbReference type="Gene3D" id="1.10.510.10">
    <property type="entry name" value="Transferase(Phosphotransferase) domain 1"/>
    <property type="match status" value="1"/>
</dbReference>
<evidence type="ECO:0000256" key="6">
    <source>
        <dbReference type="ARBA" id="ARBA00022729"/>
    </source>
</evidence>
<evidence type="ECO:0000256" key="5">
    <source>
        <dbReference type="ARBA" id="ARBA00022692"/>
    </source>
</evidence>
<dbReference type="PANTHER" id="PTHR48006">
    <property type="entry name" value="LEUCINE-RICH REPEAT-CONTAINING PROTEIN DDB_G0281931-RELATED"/>
    <property type="match status" value="1"/>
</dbReference>
<keyword evidence="8 11" id="KW-1133">Transmembrane helix</keyword>
<dbReference type="EMBL" id="JAPFFJ010000003">
    <property type="protein sequence ID" value="KAJ6432394.1"/>
    <property type="molecule type" value="Genomic_DNA"/>
</dbReference>
<evidence type="ECO:0000256" key="1">
    <source>
        <dbReference type="ARBA" id="ARBA00004191"/>
    </source>
</evidence>
<name>A0AAD6L130_9ROSI</name>
<evidence type="ECO:0000256" key="2">
    <source>
        <dbReference type="ARBA" id="ARBA00004479"/>
    </source>
</evidence>
<evidence type="ECO:0000313" key="13">
    <source>
        <dbReference type="EMBL" id="KAJ6432394.1"/>
    </source>
</evidence>
<keyword evidence="4" id="KW-0433">Leucine-rich repeat</keyword>
<keyword evidence="3" id="KW-0964">Secreted</keyword>
<dbReference type="AlphaFoldDB" id="A0AAD6L130"/>
<dbReference type="GO" id="GO:0016020">
    <property type="term" value="C:membrane"/>
    <property type="evidence" value="ECO:0007669"/>
    <property type="project" value="UniProtKB-SubCell"/>
</dbReference>
<dbReference type="Pfam" id="PF00069">
    <property type="entry name" value="Pkinase"/>
    <property type="match status" value="1"/>
</dbReference>
<dbReference type="Gene3D" id="3.30.200.20">
    <property type="entry name" value="Phosphorylase Kinase, domain 1"/>
    <property type="match status" value="1"/>
</dbReference>
<keyword evidence="3" id="KW-0134">Cell wall</keyword>
<evidence type="ECO:0000256" key="8">
    <source>
        <dbReference type="ARBA" id="ARBA00022989"/>
    </source>
</evidence>
<dbReference type="PROSITE" id="PS50011">
    <property type="entry name" value="PROTEIN_KINASE_DOM"/>
    <property type="match status" value="1"/>
</dbReference>